<keyword evidence="1" id="KW-0812">Transmembrane</keyword>
<keyword evidence="1" id="KW-1133">Transmembrane helix</keyword>
<evidence type="ECO:0000313" key="2">
    <source>
        <dbReference type="EMBL" id="KIQ68115.1"/>
    </source>
</evidence>
<dbReference type="InterPro" id="IPR014509">
    <property type="entry name" value="YjdF-like"/>
</dbReference>
<evidence type="ECO:0008006" key="4">
    <source>
        <dbReference type="Google" id="ProtNLM"/>
    </source>
</evidence>
<evidence type="ECO:0000256" key="1">
    <source>
        <dbReference type="SAM" id="Phobius"/>
    </source>
</evidence>
<evidence type="ECO:0000313" key="3">
    <source>
        <dbReference type="Proteomes" id="UP000035100"/>
    </source>
</evidence>
<sequence length="243" mass="25224">MSFLSLTRTEDGARPVRIAVFGIWLAAFCLGGVAIVTGDMLLSIGVGGAIFLALLLPAYTWVSGIEMPPGLCTGVLAFALCAFVVGERFGAYAVSWWWDIALHLLSSAVLALIGQALVLLMTAGAPPRTGLWVASVLAVGFAALVGAGWELMEFSIDAIFDTHAQRSGLPDTMGDVATNLCGAIYGAVAGQLALSRAVRLPLSGLLLEFCGRNGVIYGAWPGVPLSRSPKEGARTAAPTVETT</sequence>
<dbReference type="Pfam" id="PF09997">
    <property type="entry name" value="DUF2238"/>
    <property type="match status" value="1"/>
</dbReference>
<name>A0A0D0NIF6_9RHOB</name>
<keyword evidence="1" id="KW-0472">Membrane</keyword>
<dbReference type="AlphaFoldDB" id="A0A0D0NIF6"/>
<reference evidence="2 3" key="1">
    <citation type="submission" date="2013-01" db="EMBL/GenBank/DDBJ databases">
        <authorList>
            <person name="Fiebig A."/>
            <person name="Goeker M."/>
            <person name="Klenk H.-P.P."/>
        </authorList>
    </citation>
    <scope>NUCLEOTIDE SEQUENCE [LARGE SCALE GENOMIC DNA]</scope>
    <source>
        <strain evidence="2 3">DSM 24838</strain>
    </source>
</reference>
<protein>
    <recommendedName>
        <fullName evidence="4">Membrane protein (DUF2238)</fullName>
    </recommendedName>
</protein>
<feature type="transmembrane region" description="Helical" evidence="1">
    <location>
        <begin position="16"/>
        <end position="36"/>
    </location>
</feature>
<feature type="transmembrane region" description="Helical" evidence="1">
    <location>
        <begin position="100"/>
        <end position="123"/>
    </location>
</feature>
<dbReference type="OrthoDB" id="4966203at2"/>
<dbReference type="Proteomes" id="UP000035100">
    <property type="component" value="Unassembled WGS sequence"/>
</dbReference>
<dbReference type="EMBL" id="AONG01000017">
    <property type="protein sequence ID" value="KIQ68115.1"/>
    <property type="molecule type" value="Genomic_DNA"/>
</dbReference>
<comment type="caution">
    <text evidence="2">The sequence shown here is derived from an EMBL/GenBank/DDBJ whole genome shotgun (WGS) entry which is preliminary data.</text>
</comment>
<gene>
    <name evidence="2" type="ORF">Wenmar_03330</name>
</gene>
<feature type="transmembrane region" description="Helical" evidence="1">
    <location>
        <begin position="130"/>
        <end position="149"/>
    </location>
</feature>
<feature type="transmembrane region" description="Helical" evidence="1">
    <location>
        <begin position="74"/>
        <end position="94"/>
    </location>
</feature>
<dbReference type="STRING" id="1123501.Wenmar_03330"/>
<feature type="transmembrane region" description="Helical" evidence="1">
    <location>
        <begin position="42"/>
        <end position="62"/>
    </location>
</feature>
<proteinExistence type="predicted"/>
<dbReference type="RefSeq" id="WP_018302522.1">
    <property type="nucleotide sequence ID" value="NZ_KB902285.1"/>
</dbReference>
<organism evidence="2 3">
    <name type="scientific">Wenxinia marina DSM 24838</name>
    <dbReference type="NCBI Taxonomy" id="1123501"/>
    <lineage>
        <taxon>Bacteria</taxon>
        <taxon>Pseudomonadati</taxon>
        <taxon>Pseudomonadota</taxon>
        <taxon>Alphaproteobacteria</taxon>
        <taxon>Rhodobacterales</taxon>
        <taxon>Roseobacteraceae</taxon>
        <taxon>Wenxinia</taxon>
    </lineage>
</organism>
<keyword evidence="3" id="KW-1185">Reference proteome</keyword>
<accession>A0A0D0NIF6</accession>